<dbReference type="AlphaFoldDB" id="A0A1T5AQE8"/>
<evidence type="ECO:0000313" key="2">
    <source>
        <dbReference type="EMBL" id="SKB37099.1"/>
    </source>
</evidence>
<dbReference type="STRING" id="241145.SAMN05660776_0783"/>
<organism evidence="2 3">
    <name type="scientific">Salegentibacter holothuriorum</name>
    <dbReference type="NCBI Taxonomy" id="241145"/>
    <lineage>
        <taxon>Bacteria</taxon>
        <taxon>Pseudomonadati</taxon>
        <taxon>Bacteroidota</taxon>
        <taxon>Flavobacteriia</taxon>
        <taxon>Flavobacteriales</taxon>
        <taxon>Flavobacteriaceae</taxon>
        <taxon>Salegentibacter</taxon>
    </lineage>
</organism>
<evidence type="ECO:0000259" key="1">
    <source>
        <dbReference type="PROSITE" id="PS51186"/>
    </source>
</evidence>
<dbReference type="OrthoDB" id="1342666at2"/>
<dbReference type="InterPro" id="IPR016181">
    <property type="entry name" value="Acyl_CoA_acyltransferase"/>
</dbReference>
<feature type="domain" description="N-acetyltransferase" evidence="1">
    <location>
        <begin position="88"/>
        <end position="237"/>
    </location>
</feature>
<accession>A0A1T5AQE8</accession>
<dbReference type="Pfam" id="PF00583">
    <property type="entry name" value="Acetyltransf_1"/>
    <property type="match status" value="1"/>
</dbReference>
<dbReference type="InterPro" id="IPR000182">
    <property type="entry name" value="GNAT_dom"/>
</dbReference>
<dbReference type="GO" id="GO:0016747">
    <property type="term" value="F:acyltransferase activity, transferring groups other than amino-acyl groups"/>
    <property type="evidence" value="ECO:0007669"/>
    <property type="project" value="InterPro"/>
</dbReference>
<evidence type="ECO:0000313" key="3">
    <source>
        <dbReference type="Proteomes" id="UP000190230"/>
    </source>
</evidence>
<dbReference type="SUPFAM" id="SSF55729">
    <property type="entry name" value="Acyl-CoA N-acyltransferases (Nat)"/>
    <property type="match status" value="1"/>
</dbReference>
<dbReference type="EMBL" id="FUYY01000001">
    <property type="protein sequence ID" value="SKB37099.1"/>
    <property type="molecule type" value="Genomic_DNA"/>
</dbReference>
<dbReference type="PROSITE" id="PS51186">
    <property type="entry name" value="GNAT"/>
    <property type="match status" value="1"/>
</dbReference>
<dbReference type="Proteomes" id="UP000190230">
    <property type="component" value="Unassembled WGS sequence"/>
</dbReference>
<dbReference type="Gene3D" id="3.40.630.30">
    <property type="match status" value="1"/>
</dbReference>
<dbReference type="CDD" id="cd04301">
    <property type="entry name" value="NAT_SF"/>
    <property type="match status" value="1"/>
</dbReference>
<gene>
    <name evidence="2" type="ORF">SAMN05660776_0783</name>
</gene>
<protein>
    <submittedName>
        <fullName evidence="2">Acetyltransferase (GNAT) family protein</fullName>
    </submittedName>
</protein>
<keyword evidence="3" id="KW-1185">Reference proteome</keyword>
<keyword evidence="2" id="KW-0808">Transferase</keyword>
<name>A0A1T5AQE8_9FLAO</name>
<reference evidence="3" key="1">
    <citation type="submission" date="2017-02" db="EMBL/GenBank/DDBJ databases">
        <authorList>
            <person name="Varghese N."/>
            <person name="Submissions S."/>
        </authorList>
    </citation>
    <scope>NUCLEOTIDE SEQUENCE [LARGE SCALE GENOMIC DNA]</scope>
    <source>
        <strain evidence="3">DSM 23405</strain>
    </source>
</reference>
<dbReference type="RefSeq" id="WP_079719384.1">
    <property type="nucleotide sequence ID" value="NZ_FUYY01000001.1"/>
</dbReference>
<sequence length="240" mass="27816">MQKNFEILDWDSQFFGSKIARINSNISQKHYQQAILELYGEAVDLVYFNSAFELKETAYYSVLKIDEMVELSKELKFKKKFHPKIKFFDQPNATPGMKEQVKRIARQSRFYFDNNIEKSKVYELYDIWLDKSVNKKGADAVLVYEDNAEVKGFATIKRIENGTGIIPLMGVEAKSEGKGISFMLMEAIETYLLENNCKILKSTTQAKNIKALKVYERFGIQCKSSYAINHLWRKPNNLIG</sequence>
<proteinExistence type="predicted"/>